<dbReference type="AlphaFoldDB" id="A0A0A8Y0I2"/>
<organism evidence="1">
    <name type="scientific">Arundo donax</name>
    <name type="common">Giant reed</name>
    <name type="synonym">Donax arundinaceus</name>
    <dbReference type="NCBI Taxonomy" id="35708"/>
    <lineage>
        <taxon>Eukaryota</taxon>
        <taxon>Viridiplantae</taxon>
        <taxon>Streptophyta</taxon>
        <taxon>Embryophyta</taxon>
        <taxon>Tracheophyta</taxon>
        <taxon>Spermatophyta</taxon>
        <taxon>Magnoliopsida</taxon>
        <taxon>Liliopsida</taxon>
        <taxon>Poales</taxon>
        <taxon>Poaceae</taxon>
        <taxon>PACMAD clade</taxon>
        <taxon>Arundinoideae</taxon>
        <taxon>Arundineae</taxon>
        <taxon>Arundo</taxon>
    </lineage>
</organism>
<accession>A0A0A8Y0I2</accession>
<evidence type="ECO:0000313" key="1">
    <source>
        <dbReference type="EMBL" id="JAD18573.1"/>
    </source>
</evidence>
<protein>
    <submittedName>
        <fullName evidence="1">Uncharacterized protein</fullName>
    </submittedName>
</protein>
<reference evidence="1" key="2">
    <citation type="journal article" date="2015" name="Data Brief">
        <title>Shoot transcriptome of the giant reed, Arundo donax.</title>
        <authorList>
            <person name="Barrero R.A."/>
            <person name="Guerrero F.D."/>
            <person name="Moolhuijzen P."/>
            <person name="Goolsby J.A."/>
            <person name="Tidwell J."/>
            <person name="Bellgard S.E."/>
            <person name="Bellgard M.I."/>
        </authorList>
    </citation>
    <scope>NUCLEOTIDE SEQUENCE</scope>
    <source>
        <tissue evidence="1">Shoot tissue taken approximately 20 cm above the soil surface</tissue>
    </source>
</reference>
<proteinExistence type="predicted"/>
<name>A0A0A8Y0I2_ARUDO</name>
<dbReference type="EMBL" id="GBRH01279322">
    <property type="protein sequence ID" value="JAD18573.1"/>
    <property type="molecule type" value="Transcribed_RNA"/>
</dbReference>
<reference evidence="1" key="1">
    <citation type="submission" date="2014-09" db="EMBL/GenBank/DDBJ databases">
        <authorList>
            <person name="Magalhaes I.L.F."/>
            <person name="Oliveira U."/>
            <person name="Santos F.R."/>
            <person name="Vidigal T.H.D.A."/>
            <person name="Brescovit A.D."/>
            <person name="Santos A.J."/>
        </authorList>
    </citation>
    <scope>NUCLEOTIDE SEQUENCE</scope>
    <source>
        <tissue evidence="1">Shoot tissue taken approximately 20 cm above the soil surface</tissue>
    </source>
</reference>
<sequence>MTRTSPRRGPRRRRHR</sequence>